<keyword evidence="6" id="KW-0378">Hydrolase</keyword>
<dbReference type="AlphaFoldDB" id="A0A1V2DUH8"/>
<evidence type="ECO:0000259" key="5">
    <source>
        <dbReference type="Pfam" id="PF03065"/>
    </source>
</evidence>
<dbReference type="GO" id="GO:0005975">
    <property type="term" value="P:carbohydrate metabolic process"/>
    <property type="evidence" value="ECO:0007669"/>
    <property type="project" value="InterPro"/>
</dbReference>
<dbReference type="GO" id="GO:0016787">
    <property type="term" value="F:hydrolase activity"/>
    <property type="evidence" value="ECO:0007669"/>
    <property type="project" value="UniProtKB-KW"/>
</dbReference>
<evidence type="ECO:0000256" key="2">
    <source>
        <dbReference type="ARBA" id="ARBA00023277"/>
    </source>
</evidence>
<evidence type="ECO:0000313" key="7">
    <source>
        <dbReference type="Proteomes" id="UP000189339"/>
    </source>
</evidence>
<evidence type="ECO:0000256" key="3">
    <source>
        <dbReference type="RuleBase" id="RU361196"/>
    </source>
</evidence>
<dbReference type="EMBL" id="MSCW01000005">
    <property type="protein sequence ID" value="ONF44110.1"/>
    <property type="molecule type" value="Genomic_DNA"/>
</dbReference>
<dbReference type="InterPro" id="IPR004300">
    <property type="entry name" value="Glyco_hydro_57_N"/>
</dbReference>
<feature type="region of interest" description="Disordered" evidence="4">
    <location>
        <begin position="550"/>
        <end position="577"/>
    </location>
</feature>
<evidence type="ECO:0000256" key="1">
    <source>
        <dbReference type="ARBA" id="ARBA00006821"/>
    </source>
</evidence>
<name>A0A1V2DUH8_9GAMM</name>
<proteinExistence type="inferred from homology"/>
<dbReference type="Proteomes" id="UP000189339">
    <property type="component" value="Unassembled WGS sequence"/>
</dbReference>
<evidence type="ECO:0000313" key="6">
    <source>
        <dbReference type="EMBL" id="ONF44110.1"/>
    </source>
</evidence>
<dbReference type="RefSeq" id="WP_076723989.1">
    <property type="nucleotide sequence ID" value="NZ_JABWTC010000010.1"/>
</dbReference>
<reference evidence="6 7" key="1">
    <citation type="submission" date="2016-12" db="EMBL/GenBank/DDBJ databases">
        <title>Marinobacter lutaoensis whole genome sequencing.</title>
        <authorList>
            <person name="Verma A."/>
            <person name="Krishnamurthi S."/>
        </authorList>
    </citation>
    <scope>NUCLEOTIDE SEQUENCE [LARGE SCALE GENOMIC DNA]</scope>
    <source>
        <strain evidence="6 7">T5054</strain>
    </source>
</reference>
<protein>
    <submittedName>
        <fullName evidence="6">Glycoside hydrolase</fullName>
    </submittedName>
</protein>
<keyword evidence="2 3" id="KW-0119">Carbohydrate metabolism</keyword>
<comment type="caution">
    <text evidence="6">The sequence shown here is derived from an EMBL/GenBank/DDBJ whole genome shotgun (WGS) entry which is preliminary data.</text>
</comment>
<dbReference type="InterPro" id="IPR027291">
    <property type="entry name" value="Glyco_hydro_38_N_sf"/>
</dbReference>
<dbReference type="CDD" id="cd10796">
    <property type="entry name" value="GH57N_APU"/>
    <property type="match status" value="1"/>
</dbReference>
<sequence>MASDGKTPVVLCWHMHQPSYYARQTGQFVFPWVYLHAIKDYSDMAAHLETHPDARAVVNFAPVLLEQLETYLVQIERWRHGAGTLGDPMLAALVSTELPVPGSPAFLELMDKSLRANKDRIINRFPAYARLADLAAFYRSRPDIQRYLSPSLLTDLLVWYHLGWMGETVRRTNARVQSLQEKGAGFTLEDRKALLDVVYEVMAGIIPRYRALAQKGQVELAVSPYSHPILPLLLDLGAAREAMPDIRLPRHPAYPGGEARADWQLAEARALFQRCFGMEPTGCWASEGALSQATLEVLSRQGFRWTASGDSVINNSLARAREQGQAPDTAGIHQSYRFGDADITVFFRDDGLSDLIGFTYADWHAKDAVGDLVHHMENIARSAVGRPPPVISVILDGENAWEYYPDNGIHFLDELYRVLSKHPYLRLTTYQELLERPVAPPVTLPRLVAGSWIYGTFSTWIGDPDKNRAWDLLCEAKGHYDRAMDNGTLGTDRKEAARRQLALCEGSDWFWWFGDYNPAQIVSDFEQLYRRHLVSLYDLIGYEPPASIFQQLSQGGGEPARGGAMRQGHEQDGDGGS</sequence>
<feature type="compositionally biased region" description="Basic and acidic residues" evidence="4">
    <location>
        <begin position="567"/>
        <end position="577"/>
    </location>
</feature>
<dbReference type="Gene3D" id="3.20.110.10">
    <property type="entry name" value="Glycoside hydrolase 38, N terminal domain"/>
    <property type="match status" value="2"/>
</dbReference>
<accession>A0A1V2DUH8</accession>
<dbReference type="InterPro" id="IPR052046">
    <property type="entry name" value="GH57_Enzymes"/>
</dbReference>
<dbReference type="OrthoDB" id="9759321at2"/>
<dbReference type="PANTHER" id="PTHR36306">
    <property type="entry name" value="ALPHA-AMYLASE-RELATED-RELATED"/>
    <property type="match status" value="1"/>
</dbReference>
<keyword evidence="7" id="KW-1185">Reference proteome</keyword>
<feature type="domain" description="Glycoside hydrolase family 57 N-terminal" evidence="5">
    <location>
        <begin position="11"/>
        <end position="436"/>
    </location>
</feature>
<dbReference type="PANTHER" id="PTHR36306:SF1">
    <property type="entry name" value="ALPHA-AMYLASE-RELATED"/>
    <property type="match status" value="1"/>
</dbReference>
<dbReference type="STRING" id="135739.BTO32_07425"/>
<dbReference type="Pfam" id="PF03065">
    <property type="entry name" value="Glyco_hydro_57"/>
    <property type="match status" value="1"/>
</dbReference>
<gene>
    <name evidence="6" type="ORF">BTO32_07425</name>
</gene>
<organism evidence="6 7">
    <name type="scientific">Marinobacter lutaoensis</name>
    <dbReference type="NCBI Taxonomy" id="135739"/>
    <lineage>
        <taxon>Bacteria</taxon>
        <taxon>Pseudomonadati</taxon>
        <taxon>Pseudomonadota</taxon>
        <taxon>Gammaproteobacteria</taxon>
        <taxon>Pseudomonadales</taxon>
        <taxon>Marinobacteraceae</taxon>
        <taxon>Marinobacter</taxon>
    </lineage>
</organism>
<dbReference type="SUPFAM" id="SSF88713">
    <property type="entry name" value="Glycoside hydrolase/deacetylase"/>
    <property type="match status" value="1"/>
</dbReference>
<evidence type="ECO:0000256" key="4">
    <source>
        <dbReference type="SAM" id="MobiDB-lite"/>
    </source>
</evidence>
<comment type="similarity">
    <text evidence="1 3">Belongs to the glycosyl hydrolase 57 family.</text>
</comment>
<dbReference type="InterPro" id="IPR011330">
    <property type="entry name" value="Glyco_hydro/deAcase_b/a-brl"/>
</dbReference>